<sequence>MSAPISPGCLSSRYNHPIQQNNNVCITWICAEQLGVERQSSRTYGLLSKGAGIDHIFEVYKSLECVVFWLAWEWPLSLLTSEGAGER</sequence>
<proteinExistence type="predicted"/>
<evidence type="ECO:0000313" key="2">
    <source>
        <dbReference type="Proteomes" id="UP000886520"/>
    </source>
</evidence>
<comment type="caution">
    <text evidence="1">The sequence shown here is derived from an EMBL/GenBank/DDBJ whole genome shotgun (WGS) entry which is preliminary data.</text>
</comment>
<organism evidence="1 2">
    <name type="scientific">Adiantum capillus-veneris</name>
    <name type="common">Maidenhair fern</name>
    <dbReference type="NCBI Taxonomy" id="13818"/>
    <lineage>
        <taxon>Eukaryota</taxon>
        <taxon>Viridiplantae</taxon>
        <taxon>Streptophyta</taxon>
        <taxon>Embryophyta</taxon>
        <taxon>Tracheophyta</taxon>
        <taxon>Polypodiopsida</taxon>
        <taxon>Polypodiidae</taxon>
        <taxon>Polypodiales</taxon>
        <taxon>Pteridineae</taxon>
        <taxon>Pteridaceae</taxon>
        <taxon>Vittarioideae</taxon>
        <taxon>Adiantum</taxon>
    </lineage>
</organism>
<reference evidence="1" key="1">
    <citation type="submission" date="2021-01" db="EMBL/GenBank/DDBJ databases">
        <title>Adiantum capillus-veneris genome.</title>
        <authorList>
            <person name="Fang Y."/>
            <person name="Liao Q."/>
        </authorList>
    </citation>
    <scope>NUCLEOTIDE SEQUENCE</scope>
    <source>
        <strain evidence="1">H3</strain>
        <tissue evidence="1">Leaf</tissue>
    </source>
</reference>
<accession>A0A9D4ZJJ8</accession>
<gene>
    <name evidence="1" type="ORF">GOP47_0009326</name>
</gene>
<dbReference type="EMBL" id="JABFUD020000009">
    <property type="protein sequence ID" value="KAI5075250.1"/>
    <property type="molecule type" value="Genomic_DNA"/>
</dbReference>
<dbReference type="AlphaFoldDB" id="A0A9D4ZJJ8"/>
<dbReference type="Proteomes" id="UP000886520">
    <property type="component" value="Chromosome 9"/>
</dbReference>
<name>A0A9D4ZJJ8_ADICA</name>
<evidence type="ECO:0000313" key="1">
    <source>
        <dbReference type="EMBL" id="KAI5075250.1"/>
    </source>
</evidence>
<keyword evidence="2" id="KW-1185">Reference proteome</keyword>
<protein>
    <submittedName>
        <fullName evidence="1">Uncharacterized protein</fullName>
    </submittedName>
</protein>